<comment type="caution">
    <text evidence="8">The sequence shown here is derived from an EMBL/GenBank/DDBJ whole genome shotgun (WGS) entry which is preliminary data.</text>
</comment>
<dbReference type="Gene3D" id="3.30.310.130">
    <property type="entry name" value="Ubiquitin-related"/>
    <property type="match status" value="1"/>
</dbReference>
<proteinExistence type="inferred from homology"/>
<comment type="similarity">
    <text evidence="1">Belongs to the peptidase C48 family.</text>
</comment>
<evidence type="ECO:0000256" key="4">
    <source>
        <dbReference type="ARBA" id="ARBA00022786"/>
    </source>
</evidence>
<reference evidence="8 9" key="1">
    <citation type="journal article" date="2023" name="BMC Biol.">
        <title>The compact genome of the sponge Oopsacas minuta (Hexactinellida) is lacking key metazoan core genes.</title>
        <authorList>
            <person name="Santini S."/>
            <person name="Schenkelaars Q."/>
            <person name="Jourda C."/>
            <person name="Duchesne M."/>
            <person name="Belahbib H."/>
            <person name="Rocher C."/>
            <person name="Selva M."/>
            <person name="Riesgo A."/>
            <person name="Vervoort M."/>
            <person name="Leys S.P."/>
            <person name="Kodjabachian L."/>
            <person name="Le Bivic A."/>
            <person name="Borchiellini C."/>
            <person name="Claverie J.M."/>
            <person name="Renard E."/>
        </authorList>
    </citation>
    <scope>NUCLEOTIDE SEQUENCE [LARGE SCALE GENOMIC DNA]</scope>
    <source>
        <strain evidence="8">SPO-2</strain>
    </source>
</reference>
<dbReference type="GO" id="GO:0005634">
    <property type="term" value="C:nucleus"/>
    <property type="evidence" value="ECO:0007669"/>
    <property type="project" value="TreeGrafter"/>
</dbReference>
<keyword evidence="5" id="KW-0378">Hydrolase</keyword>
<dbReference type="SUPFAM" id="SSF54001">
    <property type="entry name" value="Cysteine proteinases"/>
    <property type="match status" value="1"/>
</dbReference>
<dbReference type="InterPro" id="IPR003653">
    <property type="entry name" value="Peptidase_C48_C"/>
</dbReference>
<feature type="region of interest" description="Disordered" evidence="6">
    <location>
        <begin position="230"/>
        <end position="261"/>
    </location>
</feature>
<keyword evidence="4" id="KW-0833">Ubl conjugation pathway</keyword>
<dbReference type="GO" id="GO:0006508">
    <property type="term" value="P:proteolysis"/>
    <property type="evidence" value="ECO:0007669"/>
    <property type="project" value="UniProtKB-KW"/>
</dbReference>
<evidence type="ECO:0000256" key="2">
    <source>
        <dbReference type="ARBA" id="ARBA00022553"/>
    </source>
</evidence>
<dbReference type="GO" id="GO:0070139">
    <property type="term" value="F:SUMO-specific endopeptidase activity"/>
    <property type="evidence" value="ECO:0007669"/>
    <property type="project" value="TreeGrafter"/>
</dbReference>
<protein>
    <submittedName>
        <fullName evidence="8">Sentrin-specific protease 7</fullName>
    </submittedName>
</protein>
<accession>A0AAV7JSY6</accession>
<evidence type="ECO:0000313" key="9">
    <source>
        <dbReference type="Proteomes" id="UP001165289"/>
    </source>
</evidence>
<name>A0AAV7JSY6_9METZ</name>
<dbReference type="Gene3D" id="1.10.418.20">
    <property type="match status" value="1"/>
</dbReference>
<dbReference type="GO" id="GO:0016926">
    <property type="term" value="P:protein desumoylation"/>
    <property type="evidence" value="ECO:0007669"/>
    <property type="project" value="TreeGrafter"/>
</dbReference>
<dbReference type="Proteomes" id="UP001165289">
    <property type="component" value="Unassembled WGS sequence"/>
</dbReference>
<keyword evidence="2" id="KW-0597">Phosphoprotein</keyword>
<organism evidence="8 9">
    <name type="scientific">Oopsacas minuta</name>
    <dbReference type="NCBI Taxonomy" id="111878"/>
    <lineage>
        <taxon>Eukaryota</taxon>
        <taxon>Metazoa</taxon>
        <taxon>Porifera</taxon>
        <taxon>Hexactinellida</taxon>
        <taxon>Hexasterophora</taxon>
        <taxon>Lyssacinosida</taxon>
        <taxon>Leucopsacidae</taxon>
        <taxon>Oopsacas</taxon>
    </lineage>
</organism>
<dbReference type="PANTHER" id="PTHR46896">
    <property type="entry name" value="SENTRIN-SPECIFIC PROTEASE"/>
    <property type="match status" value="1"/>
</dbReference>
<dbReference type="InterPro" id="IPR038765">
    <property type="entry name" value="Papain-like_cys_pep_sf"/>
</dbReference>
<feature type="domain" description="Ubiquitin-like protease family profile" evidence="7">
    <location>
        <begin position="518"/>
        <end position="734"/>
    </location>
</feature>
<dbReference type="Pfam" id="PF02902">
    <property type="entry name" value="Peptidase_C48"/>
    <property type="match status" value="1"/>
</dbReference>
<dbReference type="PANTHER" id="PTHR46896:SF3">
    <property type="entry name" value="FI06413P-RELATED"/>
    <property type="match status" value="1"/>
</dbReference>
<sequence>MTHNKVKMCGLKTPPVRIPKKPRAIHIGSPEENSLFFSSLNARVYPKGSDNSTQKVKLKLKNASSLPSPKKLRPSEGKISTLPNLVAYSDDDDAGGISDYGTTTPSTNTIAVSRTQKDNSITIRLLETCKTKSNPFKTIESKTFYNKTSSPKTYKRLRDTHITSRIPPLPIRRVSSKPFLSDQNFCPFRVDEELTRNTIHREDKKHCKPQYKINKLETIDLLEYGEMNISPPPENKVESKSPEIPNRPILPSEPESEPDFNLSYDSPPPPLIEDFMEITNEMLDVFKMEILLFYFGSLSCKPLDSLQIDKDYFKLHIQFINGQNACSQLFQIQACNIESIEINRLEDNGYIFIKPKPHATIKLSKDLNLNPTQHLNDSSVNIMERSITLRFEIKQYPLDHIHHTLKVLFEFPVRLNTNDNYILLMFLLREDLAHNTIKSPTKPNSPAQLHNITLSSSDSQAFHDEILVDEEEHSYCQTRQSQNHSHRSPQVIEEYNKLSESNTDKLLTYPAVGHSRRITIYKDAVSCLLPEMFLNDTIIEFYLLYIYHELFSQKQREQVHIFNTFFYTKLTNNSSDSLSPQRISEKHGQVSNWTKNVNLFEKDFIVLPIHDHAHWFLAIICYPNLFGKDPMTRLEDESNQLIDLDSLECKSNRKKKQSEKKSCILIFDSLEIKRTTVIYNLKSYLKAEWEARYKSLGEYPFDPKNHLIGHHPKLPIQPNSSDCGLFVLQYAESFFTDPPPDFTIPIKLEKWFSLDKIQDKRNCLIKLIFDLSQNENYKQV</sequence>
<evidence type="ECO:0000256" key="3">
    <source>
        <dbReference type="ARBA" id="ARBA00022670"/>
    </source>
</evidence>
<keyword evidence="3 8" id="KW-0645">Protease</keyword>
<evidence type="ECO:0000256" key="5">
    <source>
        <dbReference type="ARBA" id="ARBA00022801"/>
    </source>
</evidence>
<dbReference type="GO" id="GO:0005737">
    <property type="term" value="C:cytoplasm"/>
    <property type="evidence" value="ECO:0007669"/>
    <property type="project" value="TreeGrafter"/>
</dbReference>
<dbReference type="InterPro" id="IPR051947">
    <property type="entry name" value="Sentrin-specific_protease"/>
</dbReference>
<dbReference type="EMBL" id="JAKMXF010000302">
    <property type="protein sequence ID" value="KAI6651649.1"/>
    <property type="molecule type" value="Genomic_DNA"/>
</dbReference>
<dbReference type="PROSITE" id="PS50600">
    <property type="entry name" value="ULP_PROTEASE"/>
    <property type="match status" value="1"/>
</dbReference>
<dbReference type="AlphaFoldDB" id="A0AAV7JSY6"/>
<evidence type="ECO:0000313" key="8">
    <source>
        <dbReference type="EMBL" id="KAI6651649.1"/>
    </source>
</evidence>
<evidence type="ECO:0000259" key="7">
    <source>
        <dbReference type="PROSITE" id="PS50600"/>
    </source>
</evidence>
<evidence type="ECO:0000256" key="6">
    <source>
        <dbReference type="SAM" id="MobiDB-lite"/>
    </source>
</evidence>
<keyword evidence="9" id="KW-1185">Reference proteome</keyword>
<evidence type="ECO:0000256" key="1">
    <source>
        <dbReference type="ARBA" id="ARBA00005234"/>
    </source>
</evidence>
<gene>
    <name evidence="8" type="ORF">LOD99_4897</name>
</gene>